<comment type="subcellular location">
    <subcellularLocation>
        <location evidence="1">Mitochondrion inner membrane</location>
        <topology evidence="1">Multi-pass membrane protein</topology>
    </subcellularLocation>
</comment>
<organism evidence="24 25">
    <name type="scientific">Meganyctiphanes norvegica</name>
    <name type="common">Northern krill</name>
    <name type="synonym">Thysanopoda norvegica</name>
    <dbReference type="NCBI Taxonomy" id="48144"/>
    <lineage>
        <taxon>Eukaryota</taxon>
        <taxon>Metazoa</taxon>
        <taxon>Ecdysozoa</taxon>
        <taxon>Arthropoda</taxon>
        <taxon>Crustacea</taxon>
        <taxon>Multicrustacea</taxon>
        <taxon>Malacostraca</taxon>
        <taxon>Eumalacostraca</taxon>
        <taxon>Eucarida</taxon>
        <taxon>Euphausiacea</taxon>
        <taxon>Euphausiidae</taxon>
        <taxon>Meganyctiphanes</taxon>
    </lineage>
</organism>
<keyword evidence="5" id="KW-0677">Repeat</keyword>
<evidence type="ECO:0000256" key="6">
    <source>
        <dbReference type="ARBA" id="ARBA00022792"/>
    </source>
</evidence>
<dbReference type="GO" id="GO:1990575">
    <property type="term" value="P:mitochondrial L-ornithine transmembrane transport"/>
    <property type="evidence" value="ECO:0007669"/>
    <property type="project" value="UniProtKB-ARBA"/>
</dbReference>
<comment type="catalytic activity">
    <reaction evidence="12">
        <text>L-histidine(out) = L-histidine(in)</text>
        <dbReference type="Rhea" id="RHEA:72807"/>
        <dbReference type="ChEBI" id="CHEBI:57595"/>
    </reaction>
</comment>
<evidence type="ECO:0000313" key="24">
    <source>
        <dbReference type="EMBL" id="CAL4169041.1"/>
    </source>
</evidence>
<keyword evidence="7" id="KW-0029">Amino-acid transport</keyword>
<evidence type="ECO:0000256" key="16">
    <source>
        <dbReference type="ARBA" id="ARBA00052673"/>
    </source>
</evidence>
<keyword evidence="3 23" id="KW-0813">Transport</keyword>
<comment type="catalytic activity">
    <reaction evidence="16">
        <text>N(omega)-methyl-L-arginine(in) + L-arginine(out) = N(omega)-methyl-L-arginine(out) + L-arginine(in)</text>
        <dbReference type="Rhea" id="RHEA:72803"/>
        <dbReference type="ChEBI" id="CHEBI:32682"/>
        <dbReference type="ChEBI" id="CHEBI:114953"/>
    </reaction>
</comment>
<evidence type="ECO:0000256" key="17">
    <source>
        <dbReference type="ARBA" id="ARBA00071763"/>
    </source>
</evidence>
<dbReference type="PANTHER" id="PTHR45624">
    <property type="entry name" value="MITOCHONDRIAL BASIC AMINO ACIDS TRANSPORTER-RELATED"/>
    <property type="match status" value="1"/>
</dbReference>
<comment type="catalytic activity">
    <reaction evidence="15">
        <text>L-ornithine(in) + L-arginine(out) = L-ornithine(out) + L-arginine(in)</text>
        <dbReference type="Rhea" id="RHEA:34991"/>
        <dbReference type="ChEBI" id="CHEBI:32682"/>
        <dbReference type="ChEBI" id="CHEBI:46911"/>
    </reaction>
</comment>
<comment type="similarity">
    <text evidence="2 23">Belongs to the mitochondrial carrier (TC 2.A.29) family.</text>
</comment>
<comment type="catalytic activity">
    <reaction evidence="13">
        <text>L-histidine(out) + L-arginine(in) = L-histidine(in) + L-arginine(out)</text>
        <dbReference type="Rhea" id="RHEA:71063"/>
        <dbReference type="ChEBI" id="CHEBI:32682"/>
        <dbReference type="ChEBI" id="CHEBI:57595"/>
    </reaction>
</comment>
<comment type="catalytic activity">
    <reaction evidence="14">
        <text>L-homoarginine(in) + L-arginine(out) = L-homoarginine(out) + L-arginine(in)</text>
        <dbReference type="Rhea" id="RHEA:72799"/>
        <dbReference type="ChEBI" id="CHEBI:32682"/>
        <dbReference type="ChEBI" id="CHEBI:143006"/>
    </reaction>
</comment>
<comment type="caution">
    <text evidence="24">The sequence shown here is derived from an EMBL/GenBank/DDBJ whole genome shotgun (WGS) entry which is preliminary data.</text>
</comment>
<dbReference type="Proteomes" id="UP001497623">
    <property type="component" value="Unassembled WGS sequence"/>
</dbReference>
<feature type="repeat" description="Solcar" evidence="22">
    <location>
        <begin position="204"/>
        <end position="292"/>
    </location>
</feature>
<keyword evidence="4 22" id="KW-0812">Transmembrane</keyword>
<evidence type="ECO:0000256" key="7">
    <source>
        <dbReference type="ARBA" id="ARBA00022970"/>
    </source>
</evidence>
<evidence type="ECO:0000256" key="4">
    <source>
        <dbReference type="ARBA" id="ARBA00022692"/>
    </source>
</evidence>
<protein>
    <recommendedName>
        <fullName evidence="17">Mitochondrial basic amino acids transporter</fullName>
    </recommendedName>
    <alternativeName>
        <fullName evidence="21">Carnitine/acylcarnitine translocase-like</fullName>
    </alternativeName>
    <alternativeName>
        <fullName evidence="20">Mitochondrial carnitine/acylcarnitine carrier protein CACL</fullName>
    </alternativeName>
    <alternativeName>
        <fullName evidence="19">Mitochondrial ornithine transporter 3</fullName>
    </alternativeName>
    <alternativeName>
        <fullName evidence="18">Solute carrier family 25 member 29</fullName>
    </alternativeName>
</protein>
<evidence type="ECO:0000256" key="11">
    <source>
        <dbReference type="ARBA" id="ARBA00049090"/>
    </source>
</evidence>
<evidence type="ECO:0000256" key="8">
    <source>
        <dbReference type="ARBA" id="ARBA00022989"/>
    </source>
</evidence>
<evidence type="ECO:0000256" key="21">
    <source>
        <dbReference type="ARBA" id="ARBA00080567"/>
    </source>
</evidence>
<sequence>MDFFAGCLGGCAGVAVGYPFDTVKVRLQTDCSKNPTYRGTWHCFQTIVKQEGLRGMYKGMSSPMAGVAAINGIVFGVHGSIISRVSDPDSLRTHFFSGAAAGLCQGFVSSPMELLKTRMQVQTEVAKPMVQSLSTAAHSSSTVANSTSYNSPMDCLRKIVTTEGTRGLFRGQAITLMRDVPGFASYFISYEWMVRTFGGCEEEASTLVILGAGGMAGVVSWVLTYPIDFVKSRIQADGVGGVNKYKGIIHCLQKSVAEDGWGCLTKGLNSAIIRAFPTNAATFVVVSWTLKLLGNNEPMEENDDLHEVIVKGKGDKLVYAMESPEPLNQTKPFNQPSYPSLNIDYSSYTSFYANYAEDTILERSKKFMKPINNAMRQCSQCGSQNEEKGEEYITYGMGTGCHCEDTWVVRQEKLTEICSSMRSIHFDRDHQNLSNSL</sequence>
<dbReference type="InterPro" id="IPR002067">
    <property type="entry name" value="MCP"/>
</dbReference>
<dbReference type="EMBL" id="CAXKWB010049731">
    <property type="protein sequence ID" value="CAL4169041.1"/>
    <property type="molecule type" value="Genomic_DNA"/>
</dbReference>
<evidence type="ECO:0000256" key="13">
    <source>
        <dbReference type="ARBA" id="ARBA00050768"/>
    </source>
</evidence>
<keyword evidence="25" id="KW-1185">Reference proteome</keyword>
<evidence type="ECO:0000256" key="12">
    <source>
        <dbReference type="ARBA" id="ARBA00050592"/>
    </source>
</evidence>
<keyword evidence="6" id="KW-0999">Mitochondrion inner membrane</keyword>
<comment type="catalytic activity">
    <reaction evidence="11">
        <text>L-lysine(out) + L-arginine(in) = L-lysine(in) + L-arginine(out)</text>
        <dbReference type="Rhea" id="RHEA:70827"/>
        <dbReference type="ChEBI" id="CHEBI:32551"/>
        <dbReference type="ChEBI" id="CHEBI:32682"/>
    </reaction>
</comment>
<evidence type="ECO:0000256" key="23">
    <source>
        <dbReference type="RuleBase" id="RU000488"/>
    </source>
</evidence>
<dbReference type="InterPro" id="IPR050567">
    <property type="entry name" value="Mitochondrial_Carrier"/>
</dbReference>
<evidence type="ECO:0000256" key="10">
    <source>
        <dbReference type="ARBA" id="ARBA00023136"/>
    </source>
</evidence>
<dbReference type="PANTHER" id="PTHR45624:SF61">
    <property type="entry name" value="MITOCHONDRIAL BASIC AMINO ACIDS TRANSPORTER"/>
    <property type="match status" value="1"/>
</dbReference>
<feature type="repeat" description="Solcar" evidence="22">
    <location>
        <begin position="89"/>
        <end position="196"/>
    </location>
</feature>
<evidence type="ECO:0000256" key="2">
    <source>
        <dbReference type="ARBA" id="ARBA00006375"/>
    </source>
</evidence>
<dbReference type="Gene3D" id="1.50.40.10">
    <property type="entry name" value="Mitochondrial carrier domain"/>
    <property type="match status" value="1"/>
</dbReference>
<dbReference type="PRINTS" id="PR00926">
    <property type="entry name" value="MITOCARRIER"/>
</dbReference>
<keyword evidence="10 22" id="KW-0472">Membrane</keyword>
<keyword evidence="9" id="KW-0496">Mitochondrion</keyword>
<evidence type="ECO:0000256" key="18">
    <source>
        <dbReference type="ARBA" id="ARBA00076491"/>
    </source>
</evidence>
<evidence type="ECO:0000313" key="25">
    <source>
        <dbReference type="Proteomes" id="UP001497623"/>
    </source>
</evidence>
<dbReference type="FunFam" id="1.50.40.10:FF:000037">
    <property type="entry name" value="Solute carrier family 25 member 29"/>
    <property type="match status" value="1"/>
</dbReference>
<dbReference type="GO" id="GO:0005743">
    <property type="term" value="C:mitochondrial inner membrane"/>
    <property type="evidence" value="ECO:0007669"/>
    <property type="project" value="UniProtKB-SubCell"/>
</dbReference>
<dbReference type="InterPro" id="IPR023395">
    <property type="entry name" value="MCP_dom_sf"/>
</dbReference>
<dbReference type="InterPro" id="IPR018108">
    <property type="entry name" value="MCP_transmembrane"/>
</dbReference>
<accession>A0AAV2S6M5</accession>
<dbReference type="GO" id="GO:0005289">
    <property type="term" value="F:high-affinity L-arginine transmembrane transporter activity"/>
    <property type="evidence" value="ECO:0007669"/>
    <property type="project" value="TreeGrafter"/>
</dbReference>
<evidence type="ECO:0000256" key="14">
    <source>
        <dbReference type="ARBA" id="ARBA00051045"/>
    </source>
</evidence>
<evidence type="ECO:0000256" key="3">
    <source>
        <dbReference type="ARBA" id="ARBA00022448"/>
    </source>
</evidence>
<evidence type="ECO:0000256" key="19">
    <source>
        <dbReference type="ARBA" id="ARBA00078745"/>
    </source>
</evidence>
<dbReference type="PROSITE" id="PS50920">
    <property type="entry name" value="SOLCAR"/>
    <property type="match status" value="3"/>
</dbReference>
<evidence type="ECO:0000256" key="15">
    <source>
        <dbReference type="ARBA" id="ARBA00051921"/>
    </source>
</evidence>
<evidence type="ECO:0000256" key="1">
    <source>
        <dbReference type="ARBA" id="ARBA00004448"/>
    </source>
</evidence>
<keyword evidence="8" id="KW-1133">Transmembrane helix</keyword>
<name>A0AAV2S6M5_MEGNR</name>
<evidence type="ECO:0000256" key="5">
    <source>
        <dbReference type="ARBA" id="ARBA00022737"/>
    </source>
</evidence>
<reference evidence="24 25" key="1">
    <citation type="submission" date="2024-05" db="EMBL/GenBank/DDBJ databases">
        <authorList>
            <person name="Wallberg A."/>
        </authorList>
    </citation>
    <scope>NUCLEOTIDE SEQUENCE [LARGE SCALE GENOMIC DNA]</scope>
</reference>
<proteinExistence type="inferred from homology"/>
<evidence type="ECO:0000256" key="9">
    <source>
        <dbReference type="ARBA" id="ARBA00023128"/>
    </source>
</evidence>
<gene>
    <name evidence="24" type="ORF">MNOR_LOCUS33771</name>
</gene>
<dbReference type="SUPFAM" id="SSF103506">
    <property type="entry name" value="Mitochondrial carrier"/>
    <property type="match status" value="1"/>
</dbReference>
<feature type="repeat" description="Solcar" evidence="22">
    <location>
        <begin position="1"/>
        <end position="84"/>
    </location>
</feature>
<evidence type="ECO:0000256" key="22">
    <source>
        <dbReference type="PROSITE-ProRule" id="PRU00282"/>
    </source>
</evidence>
<evidence type="ECO:0000256" key="20">
    <source>
        <dbReference type="ARBA" id="ARBA00079387"/>
    </source>
</evidence>
<dbReference type="AlphaFoldDB" id="A0AAV2S6M5"/>
<dbReference type="Pfam" id="PF00153">
    <property type="entry name" value="Mito_carr"/>
    <property type="match status" value="3"/>
</dbReference>